<evidence type="ECO:0000256" key="4">
    <source>
        <dbReference type="ARBA" id="ARBA00022741"/>
    </source>
</evidence>
<feature type="transmembrane region" description="Helical" evidence="9">
    <location>
        <begin position="106"/>
        <end position="128"/>
    </location>
</feature>
<feature type="coiled-coil region" evidence="8">
    <location>
        <begin position="151"/>
        <end position="185"/>
    </location>
</feature>
<dbReference type="Pfam" id="PF02518">
    <property type="entry name" value="HATPase_c"/>
    <property type="match status" value="1"/>
</dbReference>
<dbReference type="SUPFAM" id="SSF55874">
    <property type="entry name" value="ATPase domain of HSP90 chaperone/DNA topoisomerase II/histidine kinase"/>
    <property type="match status" value="1"/>
</dbReference>
<dbReference type="PANTHER" id="PTHR24421:SF63">
    <property type="entry name" value="SENSOR HISTIDINE KINASE DESK"/>
    <property type="match status" value="1"/>
</dbReference>
<dbReference type="PANTHER" id="PTHR24421">
    <property type="entry name" value="NITRATE/NITRITE SENSOR PROTEIN NARX-RELATED"/>
    <property type="match status" value="1"/>
</dbReference>
<dbReference type="EMBL" id="JXAK01000017">
    <property type="protein sequence ID" value="KIL40725.1"/>
    <property type="molecule type" value="Genomic_DNA"/>
</dbReference>
<dbReference type="InterPro" id="IPR011712">
    <property type="entry name" value="Sig_transdc_His_kin_sub3_dim/P"/>
</dbReference>
<sequence>MKRKLGWRLFPEEAGPFPWMWMLNLGLPVYYLFASPFLRAWFGYIAVIVLAVAYRQSLWSIERPQLYVYILLQIAAVAAISDLYAPPFLFMEFFPAASIGMLRTRASILVMNAIMAMASAAVLVHHYIASGDDFWITFLPTMFILFIFPFMIRSQRRSRDLRRQLATANEEIERLVKNEERQRIARDLHDTIGHTLTLITLKSELLERMILKNPELAVTEAQDIQRTTRTALKQMRELVSDMQAVDIDEELAHAQRMLQSAGIRFVMRRGEALTSPPPVVRNIVGMCLRECVTNVAKHSRASRCEIELAEHPGAYELRVRDDGVGIASEDSGAGRSGSGLLGMRDRLALIDGKLELESGAAGGTLIRISIPKVLRQRGGGAKT</sequence>
<dbReference type="Gene3D" id="3.30.565.10">
    <property type="entry name" value="Histidine kinase-like ATPase, C-terminal domain"/>
    <property type="match status" value="1"/>
</dbReference>
<dbReference type="CDD" id="cd16917">
    <property type="entry name" value="HATPase_UhpB-NarQ-NarX-like"/>
    <property type="match status" value="1"/>
</dbReference>
<evidence type="ECO:0000313" key="12">
    <source>
        <dbReference type="Proteomes" id="UP000031967"/>
    </source>
</evidence>
<feature type="domain" description="Histidine kinase" evidence="10">
    <location>
        <begin position="187"/>
        <end position="374"/>
    </location>
</feature>
<keyword evidence="9" id="KW-0472">Membrane</keyword>
<name>A0ABR5AI47_9BACL</name>
<evidence type="ECO:0000259" key="10">
    <source>
        <dbReference type="PROSITE" id="PS50109"/>
    </source>
</evidence>
<feature type="transmembrane region" description="Helical" evidence="9">
    <location>
        <begin position="66"/>
        <end position="85"/>
    </location>
</feature>
<keyword evidence="7" id="KW-0902">Two-component regulatory system</keyword>
<dbReference type="InterPro" id="IPR003594">
    <property type="entry name" value="HATPase_dom"/>
</dbReference>
<keyword evidence="6" id="KW-0067">ATP-binding</keyword>
<organism evidence="11 12">
    <name type="scientific">Gordoniibacillus kamchatkensis</name>
    <dbReference type="NCBI Taxonomy" id="1590651"/>
    <lineage>
        <taxon>Bacteria</taxon>
        <taxon>Bacillati</taxon>
        <taxon>Bacillota</taxon>
        <taxon>Bacilli</taxon>
        <taxon>Bacillales</taxon>
        <taxon>Paenibacillaceae</taxon>
        <taxon>Gordoniibacillus</taxon>
    </lineage>
</organism>
<keyword evidence="9" id="KW-0812">Transmembrane</keyword>
<reference evidence="11 12" key="1">
    <citation type="submission" date="2014-12" db="EMBL/GenBank/DDBJ databases">
        <title>Draft genome sequence of Paenibacillus kamchatkensis strain B-2647.</title>
        <authorList>
            <person name="Karlyshev A.V."/>
            <person name="Kudryashova E.B."/>
        </authorList>
    </citation>
    <scope>NUCLEOTIDE SEQUENCE [LARGE SCALE GENOMIC DNA]</scope>
    <source>
        <strain evidence="11 12">VKM B-2647</strain>
    </source>
</reference>
<comment type="catalytic activity">
    <reaction evidence="1">
        <text>ATP + protein L-histidine = ADP + protein N-phospho-L-histidine.</text>
        <dbReference type="EC" id="2.7.13.3"/>
    </reaction>
</comment>
<dbReference type="InterPro" id="IPR056374">
    <property type="entry name" value="DesK/YvfT_N"/>
</dbReference>
<evidence type="ECO:0000256" key="3">
    <source>
        <dbReference type="ARBA" id="ARBA00022679"/>
    </source>
</evidence>
<evidence type="ECO:0000256" key="1">
    <source>
        <dbReference type="ARBA" id="ARBA00000085"/>
    </source>
</evidence>
<dbReference type="PROSITE" id="PS50109">
    <property type="entry name" value="HIS_KIN"/>
    <property type="match status" value="1"/>
</dbReference>
<dbReference type="InterPro" id="IPR036890">
    <property type="entry name" value="HATPase_C_sf"/>
</dbReference>
<accession>A0ABR5AI47</accession>
<dbReference type="Gene3D" id="1.20.5.1930">
    <property type="match status" value="1"/>
</dbReference>
<dbReference type="SMART" id="SM00387">
    <property type="entry name" value="HATPase_c"/>
    <property type="match status" value="1"/>
</dbReference>
<evidence type="ECO:0000256" key="5">
    <source>
        <dbReference type="ARBA" id="ARBA00022777"/>
    </source>
</evidence>
<feature type="transmembrane region" description="Helical" evidence="9">
    <location>
        <begin position="134"/>
        <end position="152"/>
    </location>
</feature>
<evidence type="ECO:0000256" key="8">
    <source>
        <dbReference type="SAM" id="Coils"/>
    </source>
</evidence>
<evidence type="ECO:0000256" key="9">
    <source>
        <dbReference type="SAM" id="Phobius"/>
    </source>
</evidence>
<proteinExistence type="predicted"/>
<protein>
    <recommendedName>
        <fullName evidence="2">histidine kinase</fullName>
        <ecNumber evidence="2">2.7.13.3</ecNumber>
    </recommendedName>
</protein>
<keyword evidence="3" id="KW-0808">Transferase</keyword>
<evidence type="ECO:0000313" key="11">
    <source>
        <dbReference type="EMBL" id="KIL40725.1"/>
    </source>
</evidence>
<keyword evidence="12" id="KW-1185">Reference proteome</keyword>
<feature type="transmembrane region" description="Helical" evidence="9">
    <location>
        <begin position="29"/>
        <end position="54"/>
    </location>
</feature>
<dbReference type="InterPro" id="IPR050482">
    <property type="entry name" value="Sensor_HK_TwoCompSys"/>
</dbReference>
<keyword evidence="4" id="KW-0547">Nucleotide-binding</keyword>
<dbReference type="InterPro" id="IPR005467">
    <property type="entry name" value="His_kinase_dom"/>
</dbReference>
<dbReference type="EC" id="2.7.13.3" evidence="2"/>
<dbReference type="RefSeq" id="WP_041047739.1">
    <property type="nucleotide sequence ID" value="NZ_JXAK01000017.1"/>
</dbReference>
<dbReference type="Pfam" id="PF07730">
    <property type="entry name" value="HisKA_3"/>
    <property type="match status" value="1"/>
</dbReference>
<evidence type="ECO:0000256" key="2">
    <source>
        <dbReference type="ARBA" id="ARBA00012438"/>
    </source>
</evidence>
<dbReference type="Proteomes" id="UP000031967">
    <property type="component" value="Unassembled WGS sequence"/>
</dbReference>
<keyword evidence="5" id="KW-0418">Kinase</keyword>
<keyword evidence="9" id="KW-1133">Transmembrane helix</keyword>
<dbReference type="Pfam" id="PF23540">
    <property type="entry name" value="DesK_N"/>
    <property type="match status" value="1"/>
</dbReference>
<gene>
    <name evidence="11" type="ORF">SD70_11640</name>
</gene>
<keyword evidence="8" id="KW-0175">Coiled coil</keyword>
<comment type="caution">
    <text evidence="11">The sequence shown here is derived from an EMBL/GenBank/DDBJ whole genome shotgun (WGS) entry which is preliminary data.</text>
</comment>
<evidence type="ECO:0000256" key="6">
    <source>
        <dbReference type="ARBA" id="ARBA00022840"/>
    </source>
</evidence>
<evidence type="ECO:0000256" key="7">
    <source>
        <dbReference type="ARBA" id="ARBA00023012"/>
    </source>
</evidence>